<keyword evidence="9" id="KW-0479">Metal-binding</keyword>
<keyword evidence="6 7" id="KW-0472">Membrane</keyword>
<dbReference type="Gene3D" id="3.30.1120.170">
    <property type="match status" value="1"/>
</dbReference>
<evidence type="ECO:0000313" key="14">
    <source>
        <dbReference type="Proteomes" id="UP001084197"/>
    </source>
</evidence>
<keyword evidence="14" id="KW-1185">Reference proteome</keyword>
<evidence type="ECO:0000313" key="13">
    <source>
        <dbReference type="EMBL" id="MCZ0704062.1"/>
    </source>
</evidence>
<dbReference type="SUPFAM" id="SSF53649">
    <property type="entry name" value="Alkaline phosphatase-like"/>
    <property type="match status" value="1"/>
</dbReference>
<dbReference type="InterPro" id="IPR000917">
    <property type="entry name" value="Sulfatase_N"/>
</dbReference>
<evidence type="ECO:0000256" key="9">
    <source>
        <dbReference type="PIRSR" id="PIRSR005091-2"/>
    </source>
</evidence>
<dbReference type="InterPro" id="IPR017850">
    <property type="entry name" value="Alkaline_phosphatase_core_sf"/>
</dbReference>
<gene>
    <name evidence="13" type="ORF">OWO01_12670</name>
</gene>
<organism evidence="13 14">
    <name type="scientific">Natronobacillus azotifigens</name>
    <dbReference type="NCBI Taxonomy" id="472978"/>
    <lineage>
        <taxon>Bacteria</taxon>
        <taxon>Bacillati</taxon>
        <taxon>Bacillota</taxon>
        <taxon>Bacilli</taxon>
        <taxon>Bacillales</taxon>
        <taxon>Bacillaceae</taxon>
        <taxon>Natronobacillus</taxon>
    </lineage>
</organism>
<proteinExistence type="inferred from homology"/>
<feature type="binding site" evidence="9">
    <location>
        <position position="409"/>
    </location>
    <ligand>
        <name>substrate</name>
    </ligand>
</feature>
<comment type="subcellular location">
    <subcellularLocation>
        <location evidence="1">Cell membrane</location>
        <topology evidence="1">Multi-pass membrane protein</topology>
    </subcellularLocation>
</comment>
<feature type="binding site" evidence="10">
    <location>
        <position position="469"/>
    </location>
    <ligand>
        <name>Mn(2+)</name>
        <dbReference type="ChEBI" id="CHEBI:29035"/>
    </ligand>
</feature>
<sequence length="634" mass="73615">MFEKKYPLRLYVLASLLFGLKTYVVYRFMFTINLDNFMQEFILFINPFVSAFLIFAASVWMKEKRQLKFIRYVALAGTLILYFNLIFYRNFGDFLTVPILFQGSNAADLGSSVIALVEVIDIFLFLDVVLIWYLSKRENSPMAVSYPKKKKLLVLSMSIAFLLGNYIFAEIERPQLLQRGFDREYLVKNIGLFNFHVYDVIQQSRSQAQRVFADGNELSEILTYVEENTTDQEVTDMFGVAEGKNLIFVTLESLQSFVINNTLHGEEITPFLNELIGESYYFENFYHQTEQGKTADSEFIMENSLYALPSGAAYFTHAQNQYHSTPQILKDENYTTAVLHANNKSFWNRDTMYENLGIDHFYDIKSYEVTDENSVGWGMKDKEFFEQSMKYLQSLPEPYYARFITLTNHHPFDLDDEDATLDPFDSNSRTLNQYFQTVRYMDEAIEEFFDHLKSTGIYEDSIIVMMGDHYGISDFHNRAMGMYLEKEEITPYDHVQLQRVPLYIHIPGHEGEIISDIAGQVDIKPTLLHLLGVDDSHDVSFGTNLFGPNRKEFVALRDGSFITEGYLYSKDTCYDRESGEVLASNVSSNLLSGDEEQDDVCSSMHEQVEQEMSYSDKIIYGDLFRFHEFSRNED</sequence>
<dbReference type="GO" id="GO:0046872">
    <property type="term" value="F:metal ion binding"/>
    <property type="evidence" value="ECO:0007669"/>
    <property type="project" value="UniProtKB-KW"/>
</dbReference>
<dbReference type="InterPro" id="IPR012160">
    <property type="entry name" value="LtaS-like"/>
</dbReference>
<evidence type="ECO:0000256" key="7">
    <source>
        <dbReference type="PIRNR" id="PIRNR005091"/>
    </source>
</evidence>
<evidence type="ECO:0000256" key="8">
    <source>
        <dbReference type="PIRSR" id="PIRSR005091-1"/>
    </source>
</evidence>
<feature type="transmembrane region" description="Helical" evidence="11">
    <location>
        <begin position="111"/>
        <end position="132"/>
    </location>
</feature>
<evidence type="ECO:0000256" key="4">
    <source>
        <dbReference type="ARBA" id="ARBA00022692"/>
    </source>
</evidence>
<feature type="transmembrane region" description="Helical" evidence="11">
    <location>
        <begin position="41"/>
        <end position="60"/>
    </location>
</feature>
<keyword evidence="5 11" id="KW-1133">Transmembrane helix</keyword>
<accession>A0A9J6RF82</accession>
<evidence type="ECO:0000259" key="12">
    <source>
        <dbReference type="Pfam" id="PF00884"/>
    </source>
</evidence>
<name>A0A9J6RF82_9BACI</name>
<reference evidence="13" key="1">
    <citation type="submission" date="2022-11" db="EMBL/GenBank/DDBJ databases">
        <title>WGS of Natronobacillus azotifigens 24KS-1, an anaerobic diazotrophic haloalkaliphile from soda-rich habitats.</title>
        <authorList>
            <person name="Sorokin D.Y."/>
            <person name="Merkel A.Y."/>
        </authorList>
    </citation>
    <scope>NUCLEOTIDE SEQUENCE</scope>
    <source>
        <strain evidence="13">24KS-1</strain>
    </source>
</reference>
<comment type="caution">
    <text evidence="13">The sequence shown here is derived from an EMBL/GenBank/DDBJ whole genome shotgun (WGS) entry which is preliminary data.</text>
</comment>
<feature type="transmembrane region" description="Helical" evidence="11">
    <location>
        <begin position="12"/>
        <end position="29"/>
    </location>
</feature>
<evidence type="ECO:0000256" key="10">
    <source>
        <dbReference type="PIRSR" id="PIRSR005091-3"/>
    </source>
</evidence>
<feature type="binding site" evidence="10">
    <location>
        <position position="294"/>
    </location>
    <ligand>
        <name>Mn(2+)</name>
        <dbReference type="ChEBI" id="CHEBI:29035"/>
    </ligand>
</feature>
<dbReference type="InterPro" id="IPR050448">
    <property type="entry name" value="OpgB/LTA_synthase_biosynth"/>
</dbReference>
<dbReference type="PANTHER" id="PTHR47371">
    <property type="entry name" value="LIPOTEICHOIC ACID SYNTHASE"/>
    <property type="match status" value="1"/>
</dbReference>
<keyword evidence="9" id="KW-0464">Manganese</keyword>
<evidence type="ECO:0000256" key="6">
    <source>
        <dbReference type="ARBA" id="ARBA00023136"/>
    </source>
</evidence>
<feature type="binding site" evidence="10">
    <location>
        <position position="252"/>
    </location>
    <ligand>
        <name>Mn(2+)</name>
        <dbReference type="ChEBI" id="CHEBI:29035"/>
    </ligand>
</feature>
<comment type="similarity">
    <text evidence="2 7">Belongs to the LTA synthase family.</text>
</comment>
<evidence type="ECO:0000256" key="1">
    <source>
        <dbReference type="ARBA" id="ARBA00004651"/>
    </source>
</evidence>
<dbReference type="PANTHER" id="PTHR47371:SF1">
    <property type="entry name" value="LIPOTEICHOIC ACID SYNTHASE-LIKE YQGS"/>
    <property type="match status" value="1"/>
</dbReference>
<dbReference type="RefSeq" id="WP_268780829.1">
    <property type="nucleotide sequence ID" value="NZ_JAPRAT010000027.1"/>
</dbReference>
<dbReference type="PIRSF" id="PIRSF005091">
    <property type="entry name" value="Mmb_sulf_HI1246"/>
    <property type="match status" value="1"/>
</dbReference>
<evidence type="ECO:0000256" key="5">
    <source>
        <dbReference type="ARBA" id="ARBA00022989"/>
    </source>
</evidence>
<dbReference type="CDD" id="cd16015">
    <property type="entry name" value="LTA_synthase"/>
    <property type="match status" value="1"/>
</dbReference>
<dbReference type="AlphaFoldDB" id="A0A9J6RF82"/>
<dbReference type="GO" id="GO:0005886">
    <property type="term" value="C:plasma membrane"/>
    <property type="evidence" value="ECO:0007669"/>
    <property type="project" value="UniProtKB-SubCell"/>
</dbReference>
<protein>
    <submittedName>
        <fullName evidence="13">LTA synthase family protein</fullName>
    </submittedName>
</protein>
<keyword evidence="3 7" id="KW-1003">Cell membrane</keyword>
<feature type="active site" evidence="8">
    <location>
        <position position="294"/>
    </location>
</feature>
<evidence type="ECO:0000256" key="3">
    <source>
        <dbReference type="ARBA" id="ARBA00022475"/>
    </source>
</evidence>
<dbReference type="EMBL" id="JAPRAT010000027">
    <property type="protein sequence ID" value="MCZ0704062.1"/>
    <property type="molecule type" value="Genomic_DNA"/>
</dbReference>
<dbReference type="Gene3D" id="3.40.720.10">
    <property type="entry name" value="Alkaline Phosphatase, subunit A"/>
    <property type="match status" value="1"/>
</dbReference>
<evidence type="ECO:0000256" key="2">
    <source>
        <dbReference type="ARBA" id="ARBA00009983"/>
    </source>
</evidence>
<evidence type="ECO:0000256" key="11">
    <source>
        <dbReference type="SAM" id="Phobius"/>
    </source>
</evidence>
<feature type="transmembrane region" description="Helical" evidence="11">
    <location>
        <begin position="72"/>
        <end position="91"/>
    </location>
</feature>
<dbReference type="Pfam" id="PF00884">
    <property type="entry name" value="Sulfatase"/>
    <property type="match status" value="1"/>
</dbReference>
<feature type="transmembrane region" description="Helical" evidence="11">
    <location>
        <begin position="152"/>
        <end position="169"/>
    </location>
</feature>
<dbReference type="Proteomes" id="UP001084197">
    <property type="component" value="Unassembled WGS sequence"/>
</dbReference>
<feature type="binding site" evidence="10">
    <location>
        <position position="468"/>
    </location>
    <ligand>
        <name>Mn(2+)</name>
        <dbReference type="ChEBI" id="CHEBI:29035"/>
    </ligand>
</feature>
<keyword evidence="4 11" id="KW-0812">Transmembrane</keyword>
<feature type="domain" description="Sulfatase N-terminal" evidence="12">
    <location>
        <begin position="244"/>
        <end position="533"/>
    </location>
</feature>